<evidence type="ECO:0000256" key="1">
    <source>
        <dbReference type="ARBA" id="ARBA00004906"/>
    </source>
</evidence>
<evidence type="ECO:0000313" key="7">
    <source>
        <dbReference type="EMBL" id="NMF58188.1"/>
    </source>
</evidence>
<evidence type="ECO:0000256" key="5">
    <source>
        <dbReference type="SAM" id="SignalP"/>
    </source>
</evidence>
<dbReference type="InterPro" id="IPR006626">
    <property type="entry name" value="PbH1"/>
</dbReference>
<dbReference type="SUPFAM" id="SSF51126">
    <property type="entry name" value="Pectin lyase-like"/>
    <property type="match status" value="1"/>
</dbReference>
<feature type="signal peptide" evidence="5">
    <location>
        <begin position="1"/>
        <end position="30"/>
    </location>
</feature>
<dbReference type="InterPro" id="IPR012334">
    <property type="entry name" value="Pectin_lyas_fold"/>
</dbReference>
<dbReference type="InterPro" id="IPR011050">
    <property type="entry name" value="Pectin_lyase_fold/virulence"/>
</dbReference>
<sequence>MRFSKISMGITLLFTLGLPQILSSFEPAIAQTINTSSPNTLQLAQANQVIFVAPNGLDTNSGASANQPLRSITAAIKKNLGVGTIIQLADGKYTTETGEQFPIKLPTGVILRGNPSNQGKDIIISGGGRFISPTFARQDIAILASDNSRIEGVTITNANTRGYGLWVESAKNVTITNNTFVKSNHDGVFLTGSATADVISNIFIQNGANGISVLGTSSGKVQSNTFYNTGFGLAIGQKSQVVVLANRIINNRGGIVVSNLSTPTFRNNLIANNQENGLVVLKDRKGQPIVDLGTNTSLGQNIFQNNKQFDINNASGVKLIAIGNQADPKRTQGAIELVVPKTPLTSPVTPDPVIPVEPPKTLPPSTTKTPVPSPNTKPSQPPAIKPTTPQTNKPPTPAAPAIKPTTPQTTKPLPTANPVNAAPSKSK</sequence>
<keyword evidence="3" id="KW-0833">Ubl conjugation pathway</keyword>
<evidence type="ECO:0000313" key="8">
    <source>
        <dbReference type="Proteomes" id="UP000738376"/>
    </source>
</evidence>
<dbReference type="InterPro" id="IPR051550">
    <property type="entry name" value="SCF-Subunits/Alg-Epimerases"/>
</dbReference>
<evidence type="ECO:0000256" key="2">
    <source>
        <dbReference type="ARBA" id="ARBA00022737"/>
    </source>
</evidence>
<keyword evidence="5" id="KW-0732">Signal</keyword>
<proteinExistence type="predicted"/>
<feature type="compositionally biased region" description="Pro residues" evidence="4">
    <location>
        <begin position="371"/>
        <end position="384"/>
    </location>
</feature>
<dbReference type="NCBIfam" id="TIGR03804">
    <property type="entry name" value="para_beta_helix"/>
    <property type="match status" value="2"/>
</dbReference>
<dbReference type="PRINTS" id="PR01217">
    <property type="entry name" value="PRICHEXTENSN"/>
</dbReference>
<accession>A0ABX1LPZ6</accession>
<dbReference type="SMART" id="SM00710">
    <property type="entry name" value="PbH1"/>
    <property type="match status" value="6"/>
</dbReference>
<organism evidence="7 8">
    <name type="scientific">Pseudanabaena yagii GIHE-NHR1</name>
    <dbReference type="NCBI Taxonomy" id="2722753"/>
    <lineage>
        <taxon>Bacteria</taxon>
        <taxon>Bacillati</taxon>
        <taxon>Cyanobacteriota</taxon>
        <taxon>Cyanophyceae</taxon>
        <taxon>Pseudanabaenales</taxon>
        <taxon>Pseudanabaenaceae</taxon>
        <taxon>Pseudanabaena</taxon>
        <taxon>Pseudanabaena yagii</taxon>
    </lineage>
</organism>
<dbReference type="PANTHER" id="PTHR22990">
    <property type="entry name" value="F-BOX ONLY PROTEIN"/>
    <property type="match status" value="1"/>
</dbReference>
<keyword evidence="8" id="KW-1185">Reference proteome</keyword>
<dbReference type="EMBL" id="JAAVJL010000001">
    <property type="protein sequence ID" value="NMF58188.1"/>
    <property type="molecule type" value="Genomic_DNA"/>
</dbReference>
<evidence type="ECO:0000259" key="6">
    <source>
        <dbReference type="Pfam" id="PF07602"/>
    </source>
</evidence>
<comment type="caution">
    <text evidence="7">The sequence shown here is derived from an EMBL/GenBank/DDBJ whole genome shotgun (WGS) entry which is preliminary data.</text>
</comment>
<evidence type="ECO:0000256" key="4">
    <source>
        <dbReference type="SAM" id="MobiDB-lite"/>
    </source>
</evidence>
<comment type="pathway">
    <text evidence="1">Protein modification; protein ubiquitination.</text>
</comment>
<feature type="domain" description="DUF1565" evidence="6">
    <location>
        <begin position="55"/>
        <end position="328"/>
    </location>
</feature>
<feature type="compositionally biased region" description="Pro residues" evidence="4">
    <location>
        <begin position="349"/>
        <end position="362"/>
    </location>
</feature>
<gene>
    <name evidence="7" type="ORF">HC246_09185</name>
</gene>
<evidence type="ECO:0000256" key="3">
    <source>
        <dbReference type="ARBA" id="ARBA00022786"/>
    </source>
</evidence>
<dbReference type="InterPro" id="IPR022441">
    <property type="entry name" value="Para_beta_helix_rpt-2"/>
</dbReference>
<keyword evidence="2" id="KW-0677">Repeat</keyword>
<feature type="region of interest" description="Disordered" evidence="4">
    <location>
        <begin position="342"/>
        <end position="427"/>
    </location>
</feature>
<dbReference type="PANTHER" id="PTHR22990:SF15">
    <property type="entry name" value="F-BOX ONLY PROTEIN 10"/>
    <property type="match status" value="1"/>
</dbReference>
<protein>
    <submittedName>
        <fullName evidence="7">DUF1565 domain-containing protein</fullName>
    </submittedName>
</protein>
<dbReference type="Proteomes" id="UP000738376">
    <property type="component" value="Unassembled WGS sequence"/>
</dbReference>
<dbReference type="Pfam" id="PF07602">
    <property type="entry name" value="DUF1565"/>
    <property type="match status" value="1"/>
</dbReference>
<feature type="compositionally biased region" description="Low complexity" evidence="4">
    <location>
        <begin position="399"/>
        <end position="416"/>
    </location>
</feature>
<dbReference type="Gene3D" id="2.160.20.10">
    <property type="entry name" value="Single-stranded right-handed beta-helix, Pectin lyase-like"/>
    <property type="match status" value="1"/>
</dbReference>
<dbReference type="InterPro" id="IPR011459">
    <property type="entry name" value="DUF1565"/>
</dbReference>
<name>A0ABX1LPZ6_9CYAN</name>
<reference evidence="7 8" key="1">
    <citation type="submission" date="2020-03" db="EMBL/GenBank/DDBJ databases">
        <title>Draft Genome Sequence of 2-Methylisoborneol Producing Pseudanabaena yagii Strain GIHE-NHR1 Isolated from North Han River in South Korea.</title>
        <authorList>
            <person name="Jeong J."/>
        </authorList>
    </citation>
    <scope>NUCLEOTIDE SEQUENCE [LARGE SCALE GENOMIC DNA]</scope>
    <source>
        <strain evidence="7 8">GIHE-NHR1</strain>
    </source>
</reference>
<feature type="chain" id="PRO_5046757403" evidence="5">
    <location>
        <begin position="31"/>
        <end position="427"/>
    </location>
</feature>